<evidence type="ECO:0000256" key="13">
    <source>
        <dbReference type="PIRSR" id="PIRSR600823-3"/>
    </source>
</evidence>
<reference evidence="18 19" key="1">
    <citation type="submission" date="2020-06" db="EMBL/GenBank/DDBJ databases">
        <title>WGS assembly of Ceratodon purpureus strain R40.</title>
        <authorList>
            <person name="Carey S.B."/>
            <person name="Jenkins J."/>
            <person name="Shu S."/>
            <person name="Lovell J.T."/>
            <person name="Sreedasyam A."/>
            <person name="Maumus F."/>
            <person name="Tiley G.P."/>
            <person name="Fernandez-Pozo N."/>
            <person name="Barry K."/>
            <person name="Chen C."/>
            <person name="Wang M."/>
            <person name="Lipzen A."/>
            <person name="Daum C."/>
            <person name="Saski C.A."/>
            <person name="Payton A.C."/>
            <person name="Mcbreen J.C."/>
            <person name="Conrad R.E."/>
            <person name="Kollar L.M."/>
            <person name="Olsson S."/>
            <person name="Huttunen S."/>
            <person name="Landis J.B."/>
            <person name="Wickett N.J."/>
            <person name="Johnson M.G."/>
            <person name="Rensing S.A."/>
            <person name="Grimwood J."/>
            <person name="Schmutz J."/>
            <person name="Mcdaniel S.F."/>
        </authorList>
    </citation>
    <scope>NUCLEOTIDE SEQUENCE [LARGE SCALE GENOMIC DNA]</scope>
    <source>
        <strain evidence="18 19">R40</strain>
    </source>
</reference>
<feature type="binding site" evidence="13">
    <location>
        <position position="124"/>
    </location>
    <ligand>
        <name>Ca(2+)</name>
        <dbReference type="ChEBI" id="CHEBI:29108"/>
        <label>1</label>
    </ligand>
</feature>
<gene>
    <name evidence="18" type="ORF">KC19_6G197200</name>
</gene>
<dbReference type="EC" id="1.11.1.7" evidence="2 16"/>
<feature type="binding site" evidence="13">
    <location>
        <position position="126"/>
    </location>
    <ligand>
        <name>Ca(2+)</name>
        <dbReference type="ChEBI" id="CHEBI:29108"/>
        <label>1</label>
    </ligand>
</feature>
<evidence type="ECO:0000256" key="7">
    <source>
        <dbReference type="ARBA" id="ARBA00023002"/>
    </source>
</evidence>
<feature type="binding site" evidence="13">
    <location>
        <position position="290"/>
    </location>
    <ligand>
        <name>Ca(2+)</name>
        <dbReference type="ChEBI" id="CHEBI:29108"/>
        <label>2</label>
    </ligand>
</feature>
<dbReference type="InterPro" id="IPR000823">
    <property type="entry name" value="Peroxidase_pln"/>
</dbReference>
<feature type="binding site" evidence="13">
    <location>
        <position position="130"/>
    </location>
    <ligand>
        <name>Ca(2+)</name>
        <dbReference type="ChEBI" id="CHEBI:29108"/>
        <label>1</label>
    </ligand>
</feature>
<keyword evidence="7 16" id="KW-0560">Oxidoreductase</keyword>
<comment type="caution">
    <text evidence="18">The sequence shown here is derived from an EMBL/GenBank/DDBJ whole genome shotgun (WGS) entry which is preliminary data.</text>
</comment>
<feature type="disulfide bond" evidence="15">
    <location>
        <begin position="89"/>
        <end position="164"/>
    </location>
</feature>
<dbReference type="Pfam" id="PF00141">
    <property type="entry name" value="peroxidase"/>
    <property type="match status" value="1"/>
</dbReference>
<dbReference type="Gene3D" id="1.10.520.10">
    <property type="match status" value="1"/>
</dbReference>
<keyword evidence="16" id="KW-0964">Secreted</keyword>
<comment type="function">
    <text evidence="16">Removal of H(2)O(2), oxidation of toxic reductants, biosynthesis and degradation of lignin, suberization, auxin catabolism, response to environmental stresses such as wounding, pathogen attack and oxidative stress.</text>
</comment>
<keyword evidence="19" id="KW-1185">Reference proteome</keyword>
<accession>A0A8T0HJE5</accession>
<feature type="disulfide bond" evidence="15">
    <location>
        <begin position="170"/>
        <end position="365"/>
    </location>
</feature>
<comment type="cofactor">
    <cofactor evidence="13 16">
        <name>Ca(2+)</name>
        <dbReference type="ChEBI" id="CHEBI:29108"/>
    </cofactor>
    <text evidence="13 16">Binds 2 calcium ions per subunit.</text>
</comment>
<comment type="subcellular location">
    <subcellularLocation>
        <location evidence="16">Secreted</location>
    </subcellularLocation>
</comment>
<dbReference type="PRINTS" id="PR00461">
    <property type="entry name" value="PLPEROXIDASE"/>
</dbReference>
<dbReference type="GO" id="GO:0140825">
    <property type="term" value="F:lactoperoxidase activity"/>
    <property type="evidence" value="ECO:0007669"/>
    <property type="project" value="UniProtKB-EC"/>
</dbReference>
<evidence type="ECO:0000256" key="5">
    <source>
        <dbReference type="ARBA" id="ARBA00022723"/>
    </source>
</evidence>
<evidence type="ECO:0000256" key="16">
    <source>
        <dbReference type="RuleBase" id="RU362060"/>
    </source>
</evidence>
<evidence type="ECO:0000256" key="1">
    <source>
        <dbReference type="ARBA" id="ARBA00000189"/>
    </source>
</evidence>
<name>A0A8T0HJE5_CERPU</name>
<feature type="disulfide bond" evidence="15">
    <location>
        <begin position="251"/>
        <end position="278"/>
    </location>
</feature>
<comment type="cofactor">
    <cofactor evidence="13 16">
        <name>heme b</name>
        <dbReference type="ChEBI" id="CHEBI:60344"/>
    </cofactor>
    <text evidence="13 16">Binds 1 heme b (iron(II)-protoporphyrin IX) group per subunit.</text>
</comment>
<feature type="site" description="Transition state stabilizer" evidence="14">
    <location>
        <position position="116"/>
    </location>
</feature>
<evidence type="ECO:0000256" key="14">
    <source>
        <dbReference type="PIRSR" id="PIRSR600823-4"/>
    </source>
</evidence>
<feature type="binding site" evidence="13">
    <location>
        <position position="128"/>
    </location>
    <ligand>
        <name>Ca(2+)</name>
        <dbReference type="ChEBI" id="CHEBI:29108"/>
        <label>1</label>
    </ligand>
</feature>
<dbReference type="GO" id="GO:0005576">
    <property type="term" value="C:extracellular region"/>
    <property type="evidence" value="ECO:0007669"/>
    <property type="project" value="UniProtKB-SubCell"/>
</dbReference>
<feature type="domain" description="Plant heme peroxidase family profile" evidence="17">
    <location>
        <begin position="78"/>
        <end position="369"/>
    </location>
</feature>
<dbReference type="GO" id="GO:0042744">
    <property type="term" value="P:hydrogen peroxide catabolic process"/>
    <property type="evidence" value="ECO:0007669"/>
    <property type="project" value="UniProtKB-KW"/>
</dbReference>
<feature type="disulfide bond" evidence="15">
    <location>
        <begin position="122"/>
        <end position="127"/>
    </location>
</feature>
<keyword evidence="9 15" id="KW-1015">Disulfide bond</keyword>
<evidence type="ECO:0000256" key="10">
    <source>
        <dbReference type="ARBA" id="ARBA00023180"/>
    </source>
</evidence>
<dbReference type="EMBL" id="CM026427">
    <property type="protein sequence ID" value="KAG0570919.1"/>
    <property type="molecule type" value="Genomic_DNA"/>
</dbReference>
<comment type="catalytic activity">
    <reaction evidence="1 16">
        <text>2 a phenolic donor + H2O2 = 2 a phenolic radical donor + 2 H2O</text>
        <dbReference type="Rhea" id="RHEA:56136"/>
        <dbReference type="ChEBI" id="CHEBI:15377"/>
        <dbReference type="ChEBI" id="CHEBI:16240"/>
        <dbReference type="ChEBI" id="CHEBI:139520"/>
        <dbReference type="ChEBI" id="CHEBI:139521"/>
        <dbReference type="EC" id="1.11.1.7"/>
    </reaction>
</comment>
<feature type="active site" description="Proton acceptor" evidence="11">
    <location>
        <position position="120"/>
    </location>
</feature>
<dbReference type="GO" id="GO:0020037">
    <property type="term" value="F:heme binding"/>
    <property type="evidence" value="ECO:0007669"/>
    <property type="project" value="UniProtKB-UniRule"/>
</dbReference>
<dbReference type="GO" id="GO:0006979">
    <property type="term" value="P:response to oxidative stress"/>
    <property type="evidence" value="ECO:0007669"/>
    <property type="project" value="UniProtKB-UniRule"/>
</dbReference>
<dbReference type="InterPro" id="IPR033905">
    <property type="entry name" value="Secretory_peroxidase"/>
</dbReference>
<dbReference type="PANTHER" id="PTHR31517">
    <property type="match status" value="1"/>
</dbReference>
<dbReference type="PANTHER" id="PTHR31517:SF48">
    <property type="entry name" value="PEROXIDASE 16-RELATED"/>
    <property type="match status" value="1"/>
</dbReference>
<keyword evidence="4 16" id="KW-0349">Heme</keyword>
<dbReference type="InterPro" id="IPR010255">
    <property type="entry name" value="Haem_peroxidase_sf"/>
</dbReference>
<evidence type="ECO:0000256" key="11">
    <source>
        <dbReference type="PIRSR" id="PIRSR600823-1"/>
    </source>
</evidence>
<dbReference type="Proteomes" id="UP000822688">
    <property type="component" value="Chromosome 6"/>
</dbReference>
<feature type="binding site" evidence="13">
    <location>
        <position position="298"/>
    </location>
    <ligand>
        <name>Ca(2+)</name>
        <dbReference type="ChEBI" id="CHEBI:29108"/>
        <label>2</label>
    </ligand>
</feature>
<keyword evidence="8 13" id="KW-0408">Iron</keyword>
<dbReference type="Gene3D" id="1.10.420.10">
    <property type="entry name" value="Peroxidase, domain 2"/>
    <property type="match status" value="1"/>
</dbReference>
<evidence type="ECO:0000256" key="4">
    <source>
        <dbReference type="ARBA" id="ARBA00022617"/>
    </source>
</evidence>
<evidence type="ECO:0000256" key="2">
    <source>
        <dbReference type="ARBA" id="ARBA00012313"/>
    </source>
</evidence>
<dbReference type="PRINTS" id="PR00458">
    <property type="entry name" value="PEROXIDASE"/>
</dbReference>
<protein>
    <recommendedName>
        <fullName evidence="2 16">Peroxidase</fullName>
        <ecNumber evidence="2 16">1.11.1.7</ecNumber>
    </recommendedName>
</protein>
<evidence type="ECO:0000256" key="15">
    <source>
        <dbReference type="PIRSR" id="PIRSR600823-5"/>
    </source>
</evidence>
<keyword evidence="6 13" id="KW-0106">Calcium</keyword>
<dbReference type="CDD" id="cd00693">
    <property type="entry name" value="secretory_peroxidase"/>
    <property type="match status" value="1"/>
</dbReference>
<comment type="similarity">
    <text evidence="16">Belongs to the peroxidase family. Classical plant (class III) peroxidase subfamily.</text>
</comment>
<dbReference type="AlphaFoldDB" id="A0A8T0HJE5"/>
<evidence type="ECO:0000256" key="3">
    <source>
        <dbReference type="ARBA" id="ARBA00022559"/>
    </source>
</evidence>
<dbReference type="SUPFAM" id="SSF48113">
    <property type="entry name" value="Heme-dependent peroxidases"/>
    <property type="match status" value="1"/>
</dbReference>
<feature type="binding site" evidence="13">
    <location>
        <position position="121"/>
    </location>
    <ligand>
        <name>Ca(2+)</name>
        <dbReference type="ChEBI" id="CHEBI:29108"/>
        <label>1</label>
    </ligand>
</feature>
<evidence type="ECO:0000313" key="19">
    <source>
        <dbReference type="Proteomes" id="UP000822688"/>
    </source>
</evidence>
<keyword evidence="10" id="KW-0325">Glycoprotein</keyword>
<sequence length="369" mass="39429">MLKTPSAVQARLTVPKLYFFSWFLRSWQLLHSKLEVSGRSWLYSIMEKSFSASNHVSGALLMMVLGLAALSITTVEAQLVPDYYKTNGCPNAENVISSAVTSAYNANRASMAGVLRMHFHDCFVNGCDGSVLIDSPSEKDAIPNQTLQGFEVIDAAKTAVEKECKGIVSCADILALASQLAVKQLSGGKITWKVPTGRKDGLVSTAASTNGKLPPPTASVALLKSIFAGVGLSTEQMVTLSGGHSVGVAHCGAFQNRLTPTVDPTLDPAYAASLKQSCPTSTSTNTVNLDVTTPTRLDEVYYKNLQVKKGLLTSDQNLQNDAETQPIVAQNANFATFGPRFKNAMIAMGNINVKTGSAGNIRLNCRKFN</sequence>
<evidence type="ECO:0000259" key="17">
    <source>
        <dbReference type="PROSITE" id="PS50873"/>
    </source>
</evidence>
<feature type="binding site" description="axial binding residue" evidence="13">
    <location>
        <position position="244"/>
    </location>
    <ligand>
        <name>heme b</name>
        <dbReference type="ChEBI" id="CHEBI:60344"/>
    </ligand>
    <ligandPart>
        <name>Fe</name>
        <dbReference type="ChEBI" id="CHEBI:18248"/>
    </ligandPart>
</feature>
<evidence type="ECO:0000256" key="12">
    <source>
        <dbReference type="PIRSR" id="PIRSR600823-2"/>
    </source>
</evidence>
<dbReference type="PROSITE" id="PS50873">
    <property type="entry name" value="PEROXIDASE_4"/>
    <property type="match status" value="1"/>
</dbReference>
<organism evidence="18 19">
    <name type="scientific">Ceratodon purpureus</name>
    <name type="common">Fire moss</name>
    <name type="synonym">Dicranum purpureum</name>
    <dbReference type="NCBI Taxonomy" id="3225"/>
    <lineage>
        <taxon>Eukaryota</taxon>
        <taxon>Viridiplantae</taxon>
        <taxon>Streptophyta</taxon>
        <taxon>Embryophyta</taxon>
        <taxon>Bryophyta</taxon>
        <taxon>Bryophytina</taxon>
        <taxon>Bryopsida</taxon>
        <taxon>Dicranidae</taxon>
        <taxon>Pseudoditrichales</taxon>
        <taxon>Ditrichaceae</taxon>
        <taxon>Ceratodon</taxon>
    </lineage>
</organism>
<evidence type="ECO:0000256" key="9">
    <source>
        <dbReference type="ARBA" id="ARBA00023157"/>
    </source>
</evidence>
<feature type="binding site" evidence="13">
    <location>
        <position position="138"/>
    </location>
    <ligand>
        <name>Ca(2+)</name>
        <dbReference type="ChEBI" id="CHEBI:29108"/>
        <label>1</label>
    </ligand>
</feature>
<evidence type="ECO:0000256" key="6">
    <source>
        <dbReference type="ARBA" id="ARBA00022837"/>
    </source>
</evidence>
<dbReference type="GO" id="GO:0046872">
    <property type="term" value="F:metal ion binding"/>
    <property type="evidence" value="ECO:0007669"/>
    <property type="project" value="UniProtKB-UniRule"/>
</dbReference>
<keyword evidence="5 13" id="KW-0479">Metal-binding</keyword>
<evidence type="ECO:0000256" key="8">
    <source>
        <dbReference type="ARBA" id="ARBA00023004"/>
    </source>
</evidence>
<dbReference type="InterPro" id="IPR002016">
    <property type="entry name" value="Haem_peroxidase"/>
</dbReference>
<keyword evidence="3 16" id="KW-0575">Peroxidase</keyword>
<feature type="binding site" evidence="13">
    <location>
        <position position="293"/>
    </location>
    <ligand>
        <name>Ca(2+)</name>
        <dbReference type="ChEBI" id="CHEBI:29108"/>
        <label>2</label>
    </ligand>
</feature>
<proteinExistence type="inferred from homology"/>
<feature type="binding site" evidence="12">
    <location>
        <position position="214"/>
    </location>
    <ligand>
        <name>substrate</name>
    </ligand>
</feature>
<dbReference type="FunFam" id="1.10.420.10:FF:000006">
    <property type="entry name" value="Peroxidase"/>
    <property type="match status" value="1"/>
</dbReference>
<evidence type="ECO:0000313" key="18">
    <source>
        <dbReference type="EMBL" id="KAG0570919.1"/>
    </source>
</evidence>
<keyword evidence="16" id="KW-0376">Hydrogen peroxide</keyword>